<protein>
    <submittedName>
        <fullName evidence="2">Uncharacterized protein LOC104234116</fullName>
    </submittedName>
</protein>
<dbReference type="KEGG" id="nsy:104234116"/>
<proteinExistence type="predicted"/>
<dbReference type="AlphaFoldDB" id="A0A1U7X8D8"/>
<reference evidence="2" key="2">
    <citation type="submission" date="2025-08" db="UniProtKB">
        <authorList>
            <consortium name="RefSeq"/>
        </authorList>
    </citation>
    <scope>IDENTIFICATION</scope>
    <source>
        <tissue evidence="2">Leaf</tissue>
    </source>
</reference>
<dbReference type="Proteomes" id="UP000189701">
    <property type="component" value="Unplaced"/>
</dbReference>
<accession>A0A1U7X8D8</accession>
<name>A0A1U7X8D8_NICSY</name>
<dbReference type="RefSeq" id="XP_009785916.1">
    <property type="nucleotide sequence ID" value="XM_009787614.1"/>
</dbReference>
<dbReference type="GeneID" id="104234116"/>
<reference evidence="1" key="1">
    <citation type="journal article" date="2013" name="Genome Biol.">
        <title>Reference genomes and transcriptomes of Nicotiana sylvestris and Nicotiana tomentosiformis.</title>
        <authorList>
            <person name="Sierro N."/>
            <person name="Battey J.N."/>
            <person name="Ouadi S."/>
            <person name="Bovet L."/>
            <person name="Goepfert S."/>
            <person name="Bakaher N."/>
            <person name="Peitsch M.C."/>
            <person name="Ivanov N.V."/>
        </authorList>
    </citation>
    <scope>NUCLEOTIDE SEQUENCE [LARGE SCALE GENOMIC DNA]</scope>
</reference>
<dbReference type="OrthoDB" id="1305301at2759"/>
<gene>
    <name evidence="2" type="primary">LOC104234116</name>
</gene>
<sequence length="567" mass="63409">MLSSIRTPMAAEILDKFSNGNPETWVYRAECYFKFLGFSEEDWLPLPYFYLEGEVLVWFDWLHRNKQFYDWNHFKEKLILRFRKWTFADSNRSVADSSLAYHHYISYATLCSSKAHVSPFRSNFYGLESTLKVGNSEAKHVFDEMPTRAFTKAVNETSSVKATWKSTDAHVSISNFAADLNNNQSPKVFSETPTTATSSIHFPSTVGSIPYLPVLKLHASGALFYDGDKSAIDEDKVFDDNSQSTTTAVTSDDISDIYISPMVDEKRDLESLNKPADLVDATEDLDCKAKLMQEGANVFSAIPLAVAYGQSASNFFELEHLIEPNSNTIPVPDGVAHPETLGPKLSNGQMFDKISGWNETGSLISLQLAGTRTTFKYVLDHGGKLVSTFNQLLLVKDCVTRFPFDSGADLFIVNLGGPVTILGVNFKTLSLTSHTEYLQAPLLMGFTVTYPAFHQYYSAEKDPSSDLIELKPGAEVVVNKVPKLFDQNFQKTNTKFARTGTWNISDDLILTINNQSRVELNDFQVCIWVDTGQIIEVGSFCFDLFINNSQDGICMVVQGIKLSILLK</sequence>
<evidence type="ECO:0000313" key="2">
    <source>
        <dbReference type="RefSeq" id="XP_009785916.1"/>
    </source>
</evidence>
<organism evidence="1 2">
    <name type="scientific">Nicotiana sylvestris</name>
    <name type="common">Wood tobacco</name>
    <name type="synonym">South American tobacco</name>
    <dbReference type="NCBI Taxonomy" id="4096"/>
    <lineage>
        <taxon>Eukaryota</taxon>
        <taxon>Viridiplantae</taxon>
        <taxon>Streptophyta</taxon>
        <taxon>Embryophyta</taxon>
        <taxon>Tracheophyta</taxon>
        <taxon>Spermatophyta</taxon>
        <taxon>Magnoliopsida</taxon>
        <taxon>eudicotyledons</taxon>
        <taxon>Gunneridae</taxon>
        <taxon>Pentapetalae</taxon>
        <taxon>asterids</taxon>
        <taxon>lamiids</taxon>
        <taxon>Solanales</taxon>
        <taxon>Solanaceae</taxon>
        <taxon>Nicotianoideae</taxon>
        <taxon>Nicotianeae</taxon>
        <taxon>Nicotiana</taxon>
    </lineage>
</organism>
<dbReference type="STRING" id="4096.A0A1U7X8D8"/>
<keyword evidence="1" id="KW-1185">Reference proteome</keyword>
<evidence type="ECO:0000313" key="1">
    <source>
        <dbReference type="Proteomes" id="UP000189701"/>
    </source>
</evidence>